<gene>
    <name evidence="2" type="ORF">VRS74_02775</name>
</gene>
<protein>
    <submittedName>
        <fullName evidence="2">Uncharacterized protein</fullName>
    </submittedName>
</protein>
<feature type="region of interest" description="Disordered" evidence="1">
    <location>
        <begin position="34"/>
        <end position="59"/>
    </location>
</feature>
<proteinExistence type="predicted"/>
<comment type="caution">
    <text evidence="2">The sequence shown here is derived from an EMBL/GenBank/DDBJ whole genome shotgun (WGS) entry which is preliminary data.</text>
</comment>
<dbReference type="RefSeq" id="WP_354143717.1">
    <property type="nucleotide sequence ID" value="NZ_JAZDQV010000002.1"/>
</dbReference>
<dbReference type="EMBL" id="JAZDQV010000002">
    <property type="protein sequence ID" value="MEE1876610.1"/>
    <property type="molecule type" value="Genomic_DNA"/>
</dbReference>
<reference evidence="2 3" key="1">
    <citation type="submission" date="2024-01" db="EMBL/GenBank/DDBJ databases">
        <title>The genome sequence of Erythrobacteraceae sp. strain 1XM1-14.</title>
        <authorList>
            <person name="Liu Y."/>
        </authorList>
    </citation>
    <scope>NUCLEOTIDE SEQUENCE [LARGE SCALE GENOMIC DNA]</scope>
    <source>
        <strain evidence="2 3">1XM1-14</strain>
    </source>
</reference>
<evidence type="ECO:0000313" key="2">
    <source>
        <dbReference type="EMBL" id="MEE1876610.1"/>
    </source>
</evidence>
<name>A0ABU7GCX5_9SPHN</name>
<evidence type="ECO:0000256" key="1">
    <source>
        <dbReference type="SAM" id="MobiDB-lite"/>
    </source>
</evidence>
<sequence length="59" mass="6732">MFAKHQAIFRSRWRALLWASGVLLTAYCSVPSPDEAQQARPAAKPDEHLNPWALKQQDK</sequence>
<keyword evidence="3" id="KW-1185">Reference proteome</keyword>
<organism evidence="2 3">
    <name type="scientific">Altererythrobacter litoralis</name>
    <dbReference type="NCBI Taxonomy" id="3113904"/>
    <lineage>
        <taxon>Bacteria</taxon>
        <taxon>Pseudomonadati</taxon>
        <taxon>Pseudomonadota</taxon>
        <taxon>Alphaproteobacteria</taxon>
        <taxon>Sphingomonadales</taxon>
        <taxon>Erythrobacteraceae</taxon>
        <taxon>Altererythrobacter</taxon>
    </lineage>
</organism>
<accession>A0ABU7GCX5</accession>
<evidence type="ECO:0000313" key="3">
    <source>
        <dbReference type="Proteomes" id="UP001343492"/>
    </source>
</evidence>
<dbReference type="Proteomes" id="UP001343492">
    <property type="component" value="Unassembled WGS sequence"/>
</dbReference>